<dbReference type="PROSITE" id="PS51352">
    <property type="entry name" value="THIOREDOXIN_2"/>
    <property type="match status" value="1"/>
</dbReference>
<dbReference type="InterPro" id="IPR046698">
    <property type="entry name" value="PedC-like"/>
</dbReference>
<dbReference type="CDD" id="cd02947">
    <property type="entry name" value="TRX_family"/>
    <property type="match status" value="1"/>
</dbReference>
<dbReference type="Proteomes" id="UP001238096">
    <property type="component" value="Chromosome"/>
</dbReference>
<gene>
    <name evidence="2" type="ORF">N1496_07705</name>
</gene>
<name>A0ABY9LGC9_9STRE</name>
<organism evidence="2 3">
    <name type="scientific">Streptococcus didelphis</name>
    <dbReference type="NCBI Taxonomy" id="102886"/>
    <lineage>
        <taxon>Bacteria</taxon>
        <taxon>Bacillati</taxon>
        <taxon>Bacillota</taxon>
        <taxon>Bacilli</taxon>
        <taxon>Lactobacillales</taxon>
        <taxon>Streptococcaceae</taxon>
        <taxon>Streptococcus</taxon>
    </lineage>
</organism>
<dbReference type="InterPro" id="IPR036249">
    <property type="entry name" value="Thioredoxin-like_sf"/>
</dbReference>
<dbReference type="EMBL" id="CP110509">
    <property type="protein sequence ID" value="WMB27904.1"/>
    <property type="molecule type" value="Genomic_DNA"/>
</dbReference>
<dbReference type="Pfam" id="PF20207">
    <property type="entry name" value="DUF6568"/>
    <property type="match status" value="1"/>
</dbReference>
<keyword evidence="3" id="KW-1185">Reference proteome</keyword>
<protein>
    <submittedName>
        <fullName evidence="2">Thioredoxin family protein</fullName>
    </submittedName>
</protein>
<sequence>MEFKEAVSHFKEVTSEQLTAYIEKEDELVAFFGRASCPYCRLFAPKLVHVSQDKNLKVYFIDTDNVSDSHNIQKLRQAYNIRTVPGLLVKKADKLKEVCDSSLSEDEILDLIQS</sequence>
<feature type="domain" description="Thioredoxin" evidence="1">
    <location>
        <begin position="1"/>
        <end position="114"/>
    </location>
</feature>
<accession>A0ABY9LGC9</accession>
<evidence type="ECO:0000313" key="3">
    <source>
        <dbReference type="Proteomes" id="UP001238096"/>
    </source>
</evidence>
<dbReference type="RefSeq" id="WP_018366782.1">
    <property type="nucleotide sequence ID" value="NZ_CP104407.1"/>
</dbReference>
<dbReference type="SUPFAM" id="SSF52833">
    <property type="entry name" value="Thioredoxin-like"/>
    <property type="match status" value="1"/>
</dbReference>
<evidence type="ECO:0000313" key="2">
    <source>
        <dbReference type="EMBL" id="WMB27904.1"/>
    </source>
</evidence>
<proteinExistence type="predicted"/>
<evidence type="ECO:0000259" key="1">
    <source>
        <dbReference type="PROSITE" id="PS51352"/>
    </source>
</evidence>
<dbReference type="Gene3D" id="3.40.30.10">
    <property type="entry name" value="Glutaredoxin"/>
    <property type="match status" value="1"/>
</dbReference>
<reference evidence="3" key="1">
    <citation type="submission" date="2022-10" db="EMBL/GenBank/DDBJ databases">
        <title>Streptococcus didelphis as causative of fatal infections in opossums (Didelphis albiventris).</title>
        <authorList>
            <person name="Breyer G.M."/>
            <person name="Da Silva M.E.R.J."/>
            <person name="Siqueira F.M."/>
        </authorList>
    </citation>
    <scope>NUCLEOTIDE SEQUENCE [LARGE SCALE GENOMIC DNA]</scope>
    <source>
        <strain evidence="3">LBVP101/21</strain>
    </source>
</reference>
<dbReference type="InterPro" id="IPR013766">
    <property type="entry name" value="Thioredoxin_domain"/>
</dbReference>